<evidence type="ECO:0000256" key="8">
    <source>
        <dbReference type="ARBA" id="ARBA00022989"/>
    </source>
</evidence>
<protein>
    <submittedName>
        <fullName evidence="14">TMEM175 family protein</fullName>
    </submittedName>
</protein>
<keyword evidence="8 13" id="KW-1133">Transmembrane helix</keyword>
<feature type="transmembrane region" description="Helical" evidence="13">
    <location>
        <begin position="66"/>
        <end position="86"/>
    </location>
</feature>
<keyword evidence="9" id="KW-0406">Ion transport</keyword>
<organism evidence="14 15">
    <name type="scientific">Pseudomarimonas salicorniae</name>
    <dbReference type="NCBI Taxonomy" id="2933270"/>
    <lineage>
        <taxon>Bacteria</taxon>
        <taxon>Pseudomonadati</taxon>
        <taxon>Pseudomonadota</taxon>
        <taxon>Gammaproteobacteria</taxon>
        <taxon>Lysobacterales</taxon>
        <taxon>Lysobacteraceae</taxon>
        <taxon>Pseudomarimonas</taxon>
    </lineage>
</organism>
<keyword evidence="7" id="KW-0630">Potassium</keyword>
<name>A0ABT0GKD0_9GAMM</name>
<evidence type="ECO:0000313" key="14">
    <source>
        <dbReference type="EMBL" id="MCK7594868.1"/>
    </source>
</evidence>
<dbReference type="Pfam" id="PF06736">
    <property type="entry name" value="TMEM175"/>
    <property type="match status" value="1"/>
</dbReference>
<evidence type="ECO:0000256" key="1">
    <source>
        <dbReference type="ARBA" id="ARBA00004141"/>
    </source>
</evidence>
<feature type="transmembrane region" description="Helical" evidence="13">
    <location>
        <begin position="151"/>
        <end position="173"/>
    </location>
</feature>
<gene>
    <name evidence="14" type="ORF">M0G41_14455</name>
</gene>
<evidence type="ECO:0000256" key="9">
    <source>
        <dbReference type="ARBA" id="ARBA00023065"/>
    </source>
</evidence>
<keyword evidence="11" id="KW-0407">Ion channel</keyword>
<comment type="similarity">
    <text evidence="2">Belongs to the TMEM175 family.</text>
</comment>
<keyword evidence="5 13" id="KW-0812">Transmembrane</keyword>
<keyword evidence="3" id="KW-0813">Transport</keyword>
<evidence type="ECO:0000256" key="2">
    <source>
        <dbReference type="ARBA" id="ARBA00006920"/>
    </source>
</evidence>
<evidence type="ECO:0000256" key="11">
    <source>
        <dbReference type="ARBA" id="ARBA00023303"/>
    </source>
</evidence>
<evidence type="ECO:0000256" key="3">
    <source>
        <dbReference type="ARBA" id="ARBA00022448"/>
    </source>
</evidence>
<evidence type="ECO:0000256" key="13">
    <source>
        <dbReference type="SAM" id="Phobius"/>
    </source>
</evidence>
<keyword evidence="15" id="KW-1185">Reference proteome</keyword>
<comment type="catalytic activity">
    <reaction evidence="12">
        <text>K(+)(in) = K(+)(out)</text>
        <dbReference type="Rhea" id="RHEA:29463"/>
        <dbReference type="ChEBI" id="CHEBI:29103"/>
    </reaction>
</comment>
<reference evidence="14" key="1">
    <citation type="submission" date="2022-04" db="EMBL/GenBank/DDBJ databases">
        <title>Lysobacter sp. CAU 1642 isolated from sea sand.</title>
        <authorList>
            <person name="Kim W."/>
        </authorList>
    </citation>
    <scope>NUCLEOTIDE SEQUENCE</scope>
    <source>
        <strain evidence="14">CAU 1642</strain>
    </source>
</reference>
<keyword evidence="6" id="KW-0631">Potassium channel</keyword>
<sequence>MSTAARAASASPALPPARERRRDGFFERGQQITRTETFVDAAFAFAMTLLAISIDQVPGNREELIAALKGVPAFVLSFILIGIFWYEHNQWSRRFGLDDGPTILLSMVLVCLILIFVYPLKLMFSSMWFWLTDGWLPSDFTIGSLADLKLMFYFYGFAFASVGAVMLGLRWHALRCAERIGLDPLERLLATREVLGGALMPLVAACSILLTLRLEYDLPGWQYGTPGMVYCLLFGQFVFQGWRRKEEAALRRGLGLSPG</sequence>
<evidence type="ECO:0000256" key="7">
    <source>
        <dbReference type="ARBA" id="ARBA00022958"/>
    </source>
</evidence>
<dbReference type="EMBL" id="JALNMH010000012">
    <property type="protein sequence ID" value="MCK7594868.1"/>
    <property type="molecule type" value="Genomic_DNA"/>
</dbReference>
<accession>A0ABT0GKD0</accession>
<evidence type="ECO:0000256" key="4">
    <source>
        <dbReference type="ARBA" id="ARBA00022538"/>
    </source>
</evidence>
<dbReference type="RefSeq" id="WP_248210539.1">
    <property type="nucleotide sequence ID" value="NZ_JALNMH010000012.1"/>
</dbReference>
<comment type="caution">
    <text evidence="14">The sequence shown here is derived from an EMBL/GenBank/DDBJ whole genome shotgun (WGS) entry which is preliminary data.</text>
</comment>
<feature type="transmembrane region" description="Helical" evidence="13">
    <location>
        <begin position="194"/>
        <end position="214"/>
    </location>
</feature>
<evidence type="ECO:0000313" key="15">
    <source>
        <dbReference type="Proteomes" id="UP001431449"/>
    </source>
</evidence>
<feature type="transmembrane region" description="Helical" evidence="13">
    <location>
        <begin position="107"/>
        <end position="131"/>
    </location>
</feature>
<dbReference type="InterPro" id="IPR010617">
    <property type="entry name" value="TMEM175-like"/>
</dbReference>
<evidence type="ECO:0000256" key="10">
    <source>
        <dbReference type="ARBA" id="ARBA00023136"/>
    </source>
</evidence>
<dbReference type="Proteomes" id="UP001431449">
    <property type="component" value="Unassembled WGS sequence"/>
</dbReference>
<keyword evidence="10 13" id="KW-0472">Membrane</keyword>
<feature type="transmembrane region" description="Helical" evidence="13">
    <location>
        <begin position="37"/>
        <end position="54"/>
    </location>
</feature>
<proteinExistence type="inferred from homology"/>
<evidence type="ECO:0000256" key="5">
    <source>
        <dbReference type="ARBA" id="ARBA00022692"/>
    </source>
</evidence>
<comment type="subcellular location">
    <subcellularLocation>
        <location evidence="1">Membrane</location>
        <topology evidence="1">Multi-pass membrane protein</topology>
    </subcellularLocation>
</comment>
<evidence type="ECO:0000256" key="12">
    <source>
        <dbReference type="ARBA" id="ARBA00034430"/>
    </source>
</evidence>
<feature type="transmembrane region" description="Helical" evidence="13">
    <location>
        <begin position="220"/>
        <end position="242"/>
    </location>
</feature>
<keyword evidence="4" id="KW-0633">Potassium transport</keyword>
<evidence type="ECO:0000256" key="6">
    <source>
        <dbReference type="ARBA" id="ARBA00022826"/>
    </source>
</evidence>